<evidence type="ECO:0000313" key="3">
    <source>
        <dbReference type="Proteomes" id="UP000292120"/>
    </source>
</evidence>
<name>A0A4Q9H2E1_9BURK</name>
<protein>
    <recommendedName>
        <fullName evidence="4">Phosphate starvation-inducible protein PsiF</fullName>
    </recommendedName>
</protein>
<dbReference type="RefSeq" id="WP_130968528.1">
    <property type="nucleotide sequence ID" value="NZ_SIXI01000005.1"/>
</dbReference>
<feature type="chain" id="PRO_5020753418" description="Phosphate starvation-inducible protein PsiF" evidence="1">
    <location>
        <begin position="20"/>
        <end position="87"/>
    </location>
</feature>
<dbReference type="EMBL" id="SIXI01000005">
    <property type="protein sequence ID" value="TBO29232.1"/>
    <property type="molecule type" value="Genomic_DNA"/>
</dbReference>
<proteinExistence type="predicted"/>
<evidence type="ECO:0000313" key="2">
    <source>
        <dbReference type="EMBL" id="TBO29232.1"/>
    </source>
</evidence>
<feature type="signal peptide" evidence="1">
    <location>
        <begin position="1"/>
        <end position="19"/>
    </location>
</feature>
<keyword evidence="1" id="KW-0732">Signal</keyword>
<accession>A0A4Q9H2E1</accession>
<keyword evidence="3" id="KW-1185">Reference proteome</keyword>
<evidence type="ECO:0008006" key="4">
    <source>
        <dbReference type="Google" id="ProtNLM"/>
    </source>
</evidence>
<dbReference type="AlphaFoldDB" id="A0A4Q9H2E1"/>
<organism evidence="2 3">
    <name type="scientific">Aquabacterium lacunae</name>
    <dbReference type="NCBI Taxonomy" id="2528630"/>
    <lineage>
        <taxon>Bacteria</taxon>
        <taxon>Pseudomonadati</taxon>
        <taxon>Pseudomonadota</taxon>
        <taxon>Betaproteobacteria</taxon>
        <taxon>Burkholderiales</taxon>
        <taxon>Aquabacterium</taxon>
    </lineage>
</organism>
<comment type="caution">
    <text evidence="2">The sequence shown here is derived from an EMBL/GenBank/DDBJ whole genome shotgun (WGS) entry which is preliminary data.</text>
</comment>
<dbReference type="Proteomes" id="UP000292120">
    <property type="component" value="Unassembled WGS sequence"/>
</dbReference>
<sequence>MRLIIATLALAFTAGLAHAEATCEAKAAEKKLAGAAKTSFIKKCEKDAPKGACATAAADKKLAGAAKNSFIKKCEKDGGPAAAAASK</sequence>
<gene>
    <name evidence="2" type="ORF">EYS42_12525</name>
</gene>
<reference evidence="2 3" key="1">
    <citation type="submission" date="2019-02" db="EMBL/GenBank/DDBJ databases">
        <title>Aquabacterium sp. strain KMB7.</title>
        <authorList>
            <person name="Chen W.-M."/>
        </authorList>
    </citation>
    <scope>NUCLEOTIDE SEQUENCE [LARGE SCALE GENOMIC DNA]</scope>
    <source>
        <strain evidence="2 3">KMB7</strain>
    </source>
</reference>
<evidence type="ECO:0000256" key="1">
    <source>
        <dbReference type="SAM" id="SignalP"/>
    </source>
</evidence>